<keyword evidence="5 6" id="KW-0320">Glycogen biosynthesis</keyword>
<dbReference type="PANTHER" id="PTHR45825">
    <property type="entry name" value="GRANULE-BOUND STARCH SYNTHASE 1, CHLOROPLASTIC/AMYLOPLASTIC"/>
    <property type="match status" value="1"/>
</dbReference>
<sequence>MSRILFATSEVFPLVKTGGLADVSASLPEALCKLGLDCQILLPGYPAVLQAAREAGSRRKTLFRYGQYDIALWQTRLPGTPVSLWLVDCPALFDRCGDSPYQDEKGEDWWDNAHRFHLFARIGAMMALGQLGLSWQPDIVHCNDWQTGLIPVFLDSAQQTPKTVFTIHNLAYQGLFSHETFRALSLPDYLWRMEFLEFHDQLSFIKGGLVFSDAITTVSPSYADEIQTPWFGYGLDGLLRHRASHLHGILNGIDTRSWDPEQDPWLEFHFGPGHLKNKTQCKARLTQELGLEAGGAPLLGFVGRLVEQKGLDWLLAVIPPLLERGCQFALLGAGQSRYHQRLQELARDWPQQLSLTLGYNEGLAHRITAGSDLFLMPSRFEPCGLNQMYSLRYGTLPVVHGVGGLNDTVFDPSEETAAKANGFVFREPTPDALLKAIERALSARKNAKAWRRLQDNGMAADYSWKHRAKEYATLYQNLLTGNGRIHDD</sequence>
<evidence type="ECO:0000256" key="2">
    <source>
        <dbReference type="ARBA" id="ARBA00010281"/>
    </source>
</evidence>
<organism evidence="8 9">
    <name type="scientific">Marinobacter excellens HL-55</name>
    <dbReference type="NCBI Taxonomy" id="1305731"/>
    <lineage>
        <taxon>Bacteria</taxon>
        <taxon>Pseudomonadati</taxon>
        <taxon>Pseudomonadota</taxon>
        <taxon>Gammaproteobacteria</taxon>
        <taxon>Pseudomonadales</taxon>
        <taxon>Marinobacteraceae</taxon>
        <taxon>Marinobacter</taxon>
    </lineage>
</organism>
<dbReference type="Pfam" id="PF08323">
    <property type="entry name" value="Glyco_transf_5"/>
    <property type="match status" value="1"/>
</dbReference>
<evidence type="ECO:0000256" key="6">
    <source>
        <dbReference type="HAMAP-Rule" id="MF_00484"/>
    </source>
</evidence>
<dbReference type="PATRIC" id="fig|1305731.5.peg.2510"/>
<proteinExistence type="inferred from homology"/>
<evidence type="ECO:0000259" key="7">
    <source>
        <dbReference type="Pfam" id="PF08323"/>
    </source>
</evidence>
<dbReference type="UniPathway" id="UPA00164"/>
<comment type="caution">
    <text evidence="8">The sequence shown here is derived from an EMBL/GenBank/DDBJ whole genome shotgun (WGS) entry which is preliminary data.</text>
</comment>
<evidence type="ECO:0000313" key="9">
    <source>
        <dbReference type="Proteomes" id="UP000050416"/>
    </source>
</evidence>
<dbReference type="GO" id="GO:0004373">
    <property type="term" value="F:alpha-1,4-glucan glucosyltransferase (UDP-glucose donor) activity"/>
    <property type="evidence" value="ECO:0007669"/>
    <property type="project" value="InterPro"/>
</dbReference>
<dbReference type="SUPFAM" id="SSF53756">
    <property type="entry name" value="UDP-Glycosyltransferase/glycogen phosphorylase"/>
    <property type="match status" value="1"/>
</dbReference>
<dbReference type="GO" id="GO:0005978">
    <property type="term" value="P:glycogen biosynthetic process"/>
    <property type="evidence" value="ECO:0007669"/>
    <property type="project" value="UniProtKB-UniRule"/>
</dbReference>
<gene>
    <name evidence="6 8" type="primary">glgA</name>
    <name evidence="8" type="ORF">HLUCCX14_03015</name>
</gene>
<dbReference type="Proteomes" id="UP000050416">
    <property type="component" value="Unassembled WGS sequence"/>
</dbReference>
<dbReference type="CDD" id="cd03791">
    <property type="entry name" value="GT5_Glycogen_synthase_DULL1-like"/>
    <property type="match status" value="1"/>
</dbReference>
<comment type="pathway">
    <text evidence="6">Glycan biosynthesis; glycogen biosynthesis.</text>
</comment>
<dbReference type="PANTHER" id="PTHR45825:SF11">
    <property type="entry name" value="ALPHA AMYLASE DOMAIN-CONTAINING PROTEIN"/>
    <property type="match status" value="1"/>
</dbReference>
<dbReference type="Gene3D" id="3.40.50.2000">
    <property type="entry name" value="Glycogen Phosphorylase B"/>
    <property type="match status" value="2"/>
</dbReference>
<dbReference type="OrthoDB" id="9808590at2"/>
<reference evidence="8 9" key="1">
    <citation type="submission" date="2015-09" db="EMBL/GenBank/DDBJ databases">
        <title>Identification and resolution of microdiversity through metagenomic sequencing of parallel consortia.</title>
        <authorList>
            <person name="Nelson W.C."/>
            <person name="Romine M.F."/>
            <person name="Lindemann S.R."/>
        </authorList>
    </citation>
    <scope>NUCLEOTIDE SEQUENCE [LARGE SCALE GENOMIC DNA]</scope>
    <source>
        <strain evidence="8">HL-55</strain>
    </source>
</reference>
<feature type="binding site" evidence="6">
    <location>
        <position position="16"/>
    </location>
    <ligand>
        <name>ADP-alpha-D-glucose</name>
        <dbReference type="ChEBI" id="CHEBI:57498"/>
    </ligand>
</feature>
<dbReference type="GO" id="GO:0009011">
    <property type="term" value="F:alpha-1,4-glucan glucosyltransferase (ADP-glucose donor) activity"/>
    <property type="evidence" value="ECO:0007669"/>
    <property type="project" value="UniProtKB-UniRule"/>
</dbReference>
<dbReference type="AlphaFoldDB" id="A0A0P7YIR6"/>
<dbReference type="EMBL" id="LJZQ01000003">
    <property type="protein sequence ID" value="KPQ30068.1"/>
    <property type="molecule type" value="Genomic_DNA"/>
</dbReference>
<accession>A0A0P7YIR6</accession>
<protein>
    <recommendedName>
        <fullName evidence="6">Glycogen synthase</fullName>
        <ecNumber evidence="6">2.4.1.21</ecNumber>
    </recommendedName>
    <alternativeName>
        <fullName evidence="6">Starch [bacterial glycogen] synthase</fullName>
    </alternativeName>
</protein>
<comment type="similarity">
    <text evidence="2 6">Belongs to the glycosyltransferase 1 family. Bacterial/plant glycogen synthase subfamily.</text>
</comment>
<evidence type="ECO:0000256" key="3">
    <source>
        <dbReference type="ARBA" id="ARBA00022676"/>
    </source>
</evidence>
<evidence type="ECO:0000256" key="4">
    <source>
        <dbReference type="ARBA" id="ARBA00022679"/>
    </source>
</evidence>
<comment type="catalytic activity">
    <reaction evidence="1 6">
        <text>[(1-&gt;4)-alpha-D-glucosyl](n) + ADP-alpha-D-glucose = [(1-&gt;4)-alpha-D-glucosyl](n+1) + ADP + H(+)</text>
        <dbReference type="Rhea" id="RHEA:18189"/>
        <dbReference type="Rhea" id="RHEA-COMP:9584"/>
        <dbReference type="Rhea" id="RHEA-COMP:9587"/>
        <dbReference type="ChEBI" id="CHEBI:15378"/>
        <dbReference type="ChEBI" id="CHEBI:15444"/>
        <dbReference type="ChEBI" id="CHEBI:57498"/>
        <dbReference type="ChEBI" id="CHEBI:456216"/>
        <dbReference type="EC" id="2.4.1.21"/>
    </reaction>
</comment>
<evidence type="ECO:0000256" key="5">
    <source>
        <dbReference type="ARBA" id="ARBA00023056"/>
    </source>
</evidence>
<dbReference type="EC" id="2.4.1.21" evidence="6"/>
<keyword evidence="4 6" id="KW-0808">Transferase</keyword>
<dbReference type="NCBIfam" id="TIGR02095">
    <property type="entry name" value="glgA"/>
    <property type="match status" value="1"/>
</dbReference>
<dbReference type="NCBIfam" id="NF001899">
    <property type="entry name" value="PRK00654.1-2"/>
    <property type="match status" value="1"/>
</dbReference>
<dbReference type="InterPro" id="IPR013534">
    <property type="entry name" value="Starch_synth_cat_dom"/>
</dbReference>
<comment type="function">
    <text evidence="6">Synthesizes alpha-1,4-glucan chains using ADP-glucose.</text>
</comment>
<dbReference type="Pfam" id="PF13692">
    <property type="entry name" value="Glyco_trans_1_4"/>
    <property type="match status" value="1"/>
</dbReference>
<evidence type="ECO:0000256" key="1">
    <source>
        <dbReference type="ARBA" id="ARBA00001478"/>
    </source>
</evidence>
<feature type="domain" description="Starch synthase catalytic" evidence="7">
    <location>
        <begin position="3"/>
        <end position="241"/>
    </location>
</feature>
<evidence type="ECO:0000313" key="8">
    <source>
        <dbReference type="EMBL" id="KPQ30068.1"/>
    </source>
</evidence>
<dbReference type="HAMAP" id="MF_00484">
    <property type="entry name" value="Glycogen_synth"/>
    <property type="match status" value="1"/>
</dbReference>
<dbReference type="InterPro" id="IPR011835">
    <property type="entry name" value="GS/SS"/>
</dbReference>
<name>A0A0P7YIR6_9GAMM</name>
<keyword evidence="3 6" id="KW-0328">Glycosyltransferase</keyword>
<dbReference type="STRING" id="1305731.GCA_000934705_01193"/>